<dbReference type="Pfam" id="PF08353">
    <property type="entry name" value="MurT_C"/>
    <property type="match status" value="1"/>
</dbReference>
<dbReference type="Proteomes" id="UP000321083">
    <property type="component" value="Unassembled WGS sequence"/>
</dbReference>
<dbReference type="EC" id="6.3.5.13" evidence="1"/>
<protein>
    <recommendedName>
        <fullName evidence="1">Lipid II isoglutaminyl synthase (glutamine-hydrolyzing) subunit MurT</fullName>
        <ecNumber evidence="1">6.3.5.13</ecNumber>
    </recommendedName>
</protein>
<dbReference type="SUPFAM" id="SSF53623">
    <property type="entry name" value="MurD-like peptide ligases, catalytic domain"/>
    <property type="match status" value="1"/>
</dbReference>
<comment type="catalytic activity">
    <reaction evidence="1">
        <text>beta-D-GlcNAc-(1-&gt;4)-Mur2Ac(oyl-L-Ala-gamma-D-Glu-L-Lys-D-Ala-D-Ala)-di-trans,octa-cis-undecaprenyl diphosphate + ATP = beta-D-GlcNAc-(1-&gt;4)-Mur2Ac(oyl-L-Ala-gamma-D-O-P-Glu-L-Lys-D-Ala-D-Ala)-di-trans,octa-cis-undecaprenyl diphosphate + ADP</text>
        <dbReference type="Rhea" id="RHEA:59488"/>
        <dbReference type="ChEBI" id="CHEBI:30616"/>
        <dbReference type="ChEBI" id="CHEBI:60033"/>
        <dbReference type="ChEBI" id="CHEBI:143132"/>
        <dbReference type="ChEBI" id="CHEBI:456216"/>
    </reaction>
</comment>
<comment type="pathway">
    <text evidence="1">Cell wall biogenesis; peptidoglycan biosynthesis.</text>
</comment>
<comment type="caution">
    <text evidence="4">The sequence shown here is derived from an EMBL/GenBank/DDBJ whole genome shotgun (WGS) entry which is preliminary data.</text>
</comment>
<evidence type="ECO:0000313" key="4">
    <source>
        <dbReference type="EMBL" id="TWW11143.1"/>
    </source>
</evidence>
<dbReference type="InterPro" id="IPR013564">
    <property type="entry name" value="MurT_C"/>
</dbReference>
<feature type="domain" description="Lipid II isoglutaminyl synthase (glutamine-hydrolyzing) subunit MurT C-terminal" evidence="3">
    <location>
        <begin position="320"/>
        <end position="430"/>
    </location>
</feature>
<comment type="catalytic activity">
    <reaction evidence="1">
        <text>beta-D-GlcNAc-(1-&gt;4)-Mur2Ac(oyl-L-Ala-gamma-D-Glu-L-Lys-D-Ala-D-Ala)-di-trans,octa-cis-undecaprenyl diphosphate + L-glutamine + ATP + H2O = beta-D-GlcNAc-(1-&gt;4)-Mur2Ac(oyl-L-Ala-D-isoglutaminyl-L-Lys-D-Ala-D-Ala)-di-trans,octa-cis-undecaprenyl diphosphate + L-glutamate + ADP + phosphate + H(+)</text>
        <dbReference type="Rhea" id="RHEA:57928"/>
        <dbReference type="ChEBI" id="CHEBI:15377"/>
        <dbReference type="ChEBI" id="CHEBI:15378"/>
        <dbReference type="ChEBI" id="CHEBI:29985"/>
        <dbReference type="ChEBI" id="CHEBI:30616"/>
        <dbReference type="ChEBI" id="CHEBI:43474"/>
        <dbReference type="ChEBI" id="CHEBI:58359"/>
        <dbReference type="ChEBI" id="CHEBI:60033"/>
        <dbReference type="ChEBI" id="CHEBI:62233"/>
        <dbReference type="ChEBI" id="CHEBI:456216"/>
        <dbReference type="EC" id="6.3.5.13"/>
    </reaction>
</comment>
<keyword evidence="1" id="KW-0961">Cell wall biogenesis/degradation</keyword>
<keyword evidence="1" id="KW-0479">Metal-binding</keyword>
<keyword evidence="1" id="KW-0547">Nucleotide-binding</keyword>
<dbReference type="GO" id="GO:0071555">
    <property type="term" value="P:cell wall organization"/>
    <property type="evidence" value="ECO:0007669"/>
    <property type="project" value="UniProtKB-KW"/>
</dbReference>
<feature type="domain" description="Mur ligase central" evidence="2">
    <location>
        <begin position="58"/>
        <end position="282"/>
    </location>
</feature>
<comment type="catalytic activity">
    <reaction evidence="1">
        <text>beta-D-GlcNAc-(1-&gt;4)-Mur2Ac(oyl-L-Ala-gamma-D-O-P-Glu-L-Lys-D-Ala-D-Ala)-di-trans,octa-cis-undecaprenyl diphosphate + NH4(+) = beta-D-GlcNAc-(1-&gt;4)-Mur2Ac(oyl-L-Ala-D-isoglutaminyl-L-Lys-D-Ala-D-Ala)-di-trans,octa-cis-undecaprenyl diphosphate + phosphate + H(+)</text>
        <dbReference type="Rhea" id="RHEA:57932"/>
        <dbReference type="ChEBI" id="CHEBI:15378"/>
        <dbReference type="ChEBI" id="CHEBI:28938"/>
        <dbReference type="ChEBI" id="CHEBI:43474"/>
        <dbReference type="ChEBI" id="CHEBI:62233"/>
        <dbReference type="ChEBI" id="CHEBI:143132"/>
    </reaction>
</comment>
<dbReference type="GO" id="GO:0046872">
    <property type="term" value="F:metal ion binding"/>
    <property type="evidence" value="ECO:0007669"/>
    <property type="project" value="UniProtKB-KW"/>
</dbReference>
<proteinExistence type="inferred from homology"/>
<comment type="function">
    <text evidence="1">The lipid II isoglutaminyl synthase complex catalyzes the formation of alpha-D-isoglutamine in the cell wall lipid II stem peptide. The MurT subunit catalyzes the ATP-dependent amidation of D-glutamate residue of lipid II, converting it to an isoglutamine residue.</text>
</comment>
<dbReference type="InterPro" id="IPR013221">
    <property type="entry name" value="Mur_ligase_cen"/>
</dbReference>
<dbReference type="GO" id="GO:0008360">
    <property type="term" value="P:regulation of cell shape"/>
    <property type="evidence" value="ECO:0007669"/>
    <property type="project" value="UniProtKB-KW"/>
</dbReference>
<keyword evidence="5" id="KW-1185">Reference proteome</keyword>
<dbReference type="InterPro" id="IPR043703">
    <property type="entry name" value="Lipid_II_synth_MurT"/>
</dbReference>
<evidence type="ECO:0000256" key="1">
    <source>
        <dbReference type="HAMAP-Rule" id="MF_02214"/>
    </source>
</evidence>
<evidence type="ECO:0000259" key="2">
    <source>
        <dbReference type="Pfam" id="PF08245"/>
    </source>
</evidence>
<dbReference type="HAMAP" id="MF_02214">
    <property type="entry name" value="Lipid_II_synth_MurT"/>
    <property type="match status" value="1"/>
</dbReference>
<dbReference type="Pfam" id="PF08245">
    <property type="entry name" value="Mur_ligase_M"/>
    <property type="match status" value="1"/>
</dbReference>
<dbReference type="EMBL" id="SRHE01000067">
    <property type="protein sequence ID" value="TWW11143.1"/>
    <property type="molecule type" value="Genomic_DNA"/>
</dbReference>
<dbReference type="GO" id="GO:0140282">
    <property type="term" value="F:carbon-nitrogen ligase activity on lipid II"/>
    <property type="evidence" value="ECO:0007669"/>
    <property type="project" value="UniProtKB-UniRule"/>
</dbReference>
<gene>
    <name evidence="1" type="primary">murT</name>
    <name evidence="4" type="ORF">E3A20_05380</name>
</gene>
<reference evidence="4 5" key="1">
    <citation type="submission" date="2019-08" db="EMBL/GenBank/DDBJ databases">
        <title>100 year-old enigma solved: identification of Planctomyces bekefii, the type genus and species of the phylum Planctomycetes.</title>
        <authorList>
            <person name="Svetlana D.N."/>
            <person name="Overmann J."/>
        </authorList>
    </citation>
    <scope>NUCLEOTIDE SEQUENCE [LARGE SCALE GENOMIC DNA]</scope>
    <source>
        <strain evidence="4">Phe10_nw2017</strain>
    </source>
</reference>
<organism evidence="4 5">
    <name type="scientific">Planctomyces bekefii</name>
    <dbReference type="NCBI Taxonomy" id="1653850"/>
    <lineage>
        <taxon>Bacteria</taxon>
        <taxon>Pseudomonadati</taxon>
        <taxon>Planctomycetota</taxon>
        <taxon>Planctomycetia</taxon>
        <taxon>Planctomycetales</taxon>
        <taxon>Planctomycetaceae</taxon>
        <taxon>Planctomyces</taxon>
    </lineage>
</organism>
<evidence type="ECO:0000313" key="5">
    <source>
        <dbReference type="Proteomes" id="UP000321083"/>
    </source>
</evidence>
<dbReference type="PANTHER" id="PTHR23135">
    <property type="entry name" value="MUR LIGASE FAMILY MEMBER"/>
    <property type="match status" value="1"/>
</dbReference>
<keyword evidence="1" id="KW-0133">Cell shape</keyword>
<feature type="active site" evidence="1">
    <location>
        <position position="355"/>
    </location>
</feature>
<keyword evidence="1" id="KW-0436">Ligase</keyword>
<reference evidence="4 5" key="2">
    <citation type="submission" date="2019-08" db="EMBL/GenBank/DDBJ databases">
        <authorList>
            <person name="Henke P."/>
        </authorList>
    </citation>
    <scope>NUCLEOTIDE SEQUENCE [LARGE SCALE GENOMIC DNA]</scope>
    <source>
        <strain evidence="4">Phe10_nw2017</strain>
    </source>
</reference>
<dbReference type="GO" id="GO:0005524">
    <property type="term" value="F:ATP binding"/>
    <property type="evidence" value="ECO:0007669"/>
    <property type="project" value="UniProtKB-UniRule"/>
</dbReference>
<dbReference type="GO" id="GO:0009252">
    <property type="term" value="P:peptidoglycan biosynthetic process"/>
    <property type="evidence" value="ECO:0007669"/>
    <property type="project" value="UniProtKB-UniRule"/>
</dbReference>
<dbReference type="InterPro" id="IPR036565">
    <property type="entry name" value="Mur-like_cat_sf"/>
</dbReference>
<name>A0A5C6MAD4_9PLAN</name>
<keyword evidence="1" id="KW-0573">Peptidoglycan synthesis</keyword>
<comment type="caution">
    <text evidence="1">Lacks conserved residue(s) required for the propagation of feature annotation.</text>
</comment>
<comment type="subunit">
    <text evidence="1">Forms a heterodimer with GatD.</text>
</comment>
<dbReference type="UniPathway" id="UPA00219"/>
<dbReference type="PANTHER" id="PTHR23135:SF7">
    <property type="entry name" value="LIPID II ISOGLUTAMINYL SYNTHASE (GLUTAMINE-HYDROLYZING) SUBUNIT MURT"/>
    <property type="match status" value="1"/>
</dbReference>
<dbReference type="AlphaFoldDB" id="A0A5C6MAD4"/>
<keyword evidence="1" id="KW-0067">ATP-binding</keyword>
<dbReference type="Gene3D" id="3.40.1190.10">
    <property type="entry name" value="Mur-like, catalytic domain"/>
    <property type="match status" value="1"/>
</dbReference>
<accession>A0A5C6MAD4</accession>
<sequence length="438" mass="48732">MRDIVAVNISKFTTGLIKFFRLGSASSLPGRVALACSPNILKNFAQNLNQSNNFSFFITGTNGKTTSTGLLKQILQSQLPQQKIICNDYGANLYYGITAELVRSSNLVAELVSNTYALEVDEATLPKLATELYPTTLAITNLFRDQLDRFGEIDSTQKLLVSGIKNIIAQAPSLNLVLNADDPKVALIKDLLSGVPEFSKIKTFFYSVKFKDPSKSYVIQDLDSSKAESVTVIPDIVINIEQENIDSSIISYRFKNATSESIELKLPGLYNVYNAGTAIACALASGIGFQEIKAGIENYHTAFGRSEIKFYKNRKYQSFLIKNPTGCSEVLRHLSKDKSANFVIAINDNYADGRDVSWLWDARFEYLATMPESVFVCSGKRSYDMALRLKYAGINEERIINREDIISALDYCLDIDTKKSVYILPTYTALLDLQAKNL</sequence>
<comment type="similarity">
    <text evidence="1">Belongs to the MurCDEF family. MurT subfamily.</text>
</comment>
<dbReference type="GO" id="GO:0016881">
    <property type="term" value="F:acid-amino acid ligase activity"/>
    <property type="evidence" value="ECO:0007669"/>
    <property type="project" value="InterPro"/>
</dbReference>
<evidence type="ECO:0000259" key="3">
    <source>
        <dbReference type="Pfam" id="PF08353"/>
    </source>
</evidence>